<dbReference type="InterPro" id="IPR025497">
    <property type="entry name" value="PatA-like_N"/>
</dbReference>
<dbReference type="SMART" id="SM00448">
    <property type="entry name" value="REC"/>
    <property type="match status" value="1"/>
</dbReference>
<evidence type="ECO:0000259" key="9">
    <source>
        <dbReference type="PROSITE" id="PS50110"/>
    </source>
</evidence>
<dbReference type="Pfam" id="PF00072">
    <property type="entry name" value="Response_reg"/>
    <property type="match status" value="1"/>
</dbReference>
<evidence type="ECO:0000256" key="4">
    <source>
        <dbReference type="ARBA" id="ARBA00023125"/>
    </source>
</evidence>
<dbReference type="GO" id="GO:0000976">
    <property type="term" value="F:transcription cis-regulatory region binding"/>
    <property type="evidence" value="ECO:0007669"/>
    <property type="project" value="TreeGrafter"/>
</dbReference>
<feature type="coiled-coil region" evidence="7">
    <location>
        <begin position="283"/>
        <end position="310"/>
    </location>
</feature>
<evidence type="ECO:0000313" key="10">
    <source>
        <dbReference type="EMBL" id="ACY17441.1"/>
    </source>
</evidence>
<dbReference type="eggNOG" id="COG0745">
    <property type="taxonomic scope" value="Bacteria"/>
</dbReference>
<dbReference type="FunFam" id="3.40.50.2300:FF:000001">
    <property type="entry name" value="DNA-binding response regulator PhoB"/>
    <property type="match status" value="1"/>
</dbReference>
<evidence type="ECO:0000256" key="8">
    <source>
        <dbReference type="SAM" id="MobiDB-lite"/>
    </source>
</evidence>
<dbReference type="OrthoDB" id="5518267at2"/>
<feature type="region of interest" description="Disordered" evidence="8">
    <location>
        <begin position="128"/>
        <end position="165"/>
    </location>
</feature>
<dbReference type="Pfam" id="PF14332">
    <property type="entry name" value="DUF4388"/>
    <property type="match status" value="1"/>
</dbReference>
<dbReference type="Gene3D" id="3.40.50.2300">
    <property type="match status" value="1"/>
</dbReference>
<feature type="compositionally biased region" description="Pro residues" evidence="8">
    <location>
        <begin position="134"/>
        <end position="154"/>
    </location>
</feature>
<dbReference type="CDD" id="cd17574">
    <property type="entry name" value="REC_OmpR"/>
    <property type="match status" value="1"/>
</dbReference>
<accession>D0LU77</accession>
<sequence length="317" mass="35305">MDRFTVLMPPRILVADDDAWILRMVTTVLKKRGYEVDTAPDGEQAYERALSNPPDLLITDVMMPNVDGWTLVKQMREHPSLCDVPVIFLTALSADDDRIHGFRLGADDYLPKPFRFEELDLRVARTLRRTRNNAPPPSPPKVAPPKRLPTPTPVPGGDSDDEAGLETALSGDLGEIGLPMLLTMLEMEQKSGILELTHETEGVAELYLRSGRVVHATLDYTPGGDEIAAAGDDDEVEIDELSWGLEDAECVYYLLKWTEGRFEFKPGEVSTEDRVGASITQLLMEGARRLDELNENSRRMEEIADVDQLEENASAVD</sequence>
<evidence type="ECO:0000256" key="1">
    <source>
        <dbReference type="ARBA" id="ARBA00022553"/>
    </source>
</evidence>
<keyword evidence="5" id="KW-0804">Transcription</keyword>
<keyword evidence="3" id="KW-0805">Transcription regulation</keyword>
<dbReference type="GO" id="GO:0000156">
    <property type="term" value="F:phosphorelay response regulator activity"/>
    <property type="evidence" value="ECO:0007669"/>
    <property type="project" value="TreeGrafter"/>
</dbReference>
<keyword evidence="1 6" id="KW-0597">Phosphoprotein</keyword>
<dbReference type="AlphaFoldDB" id="D0LU77"/>
<dbReference type="HOGENOM" id="CLU_876515_0_0_7"/>
<evidence type="ECO:0000256" key="5">
    <source>
        <dbReference type="ARBA" id="ARBA00023163"/>
    </source>
</evidence>
<organism evidence="10 11">
    <name type="scientific">Haliangium ochraceum (strain DSM 14365 / JCM 11303 / SMP-2)</name>
    <dbReference type="NCBI Taxonomy" id="502025"/>
    <lineage>
        <taxon>Bacteria</taxon>
        <taxon>Pseudomonadati</taxon>
        <taxon>Myxococcota</taxon>
        <taxon>Polyangia</taxon>
        <taxon>Haliangiales</taxon>
        <taxon>Kofleriaceae</taxon>
        <taxon>Haliangium</taxon>
    </lineage>
</organism>
<dbReference type="GO" id="GO:0032993">
    <property type="term" value="C:protein-DNA complex"/>
    <property type="evidence" value="ECO:0007669"/>
    <property type="project" value="TreeGrafter"/>
</dbReference>
<name>D0LU77_HALO1</name>
<keyword evidence="11" id="KW-1185">Reference proteome</keyword>
<gene>
    <name evidence="10" type="ordered locus">Hoch_4952</name>
</gene>
<feature type="domain" description="Response regulatory" evidence="9">
    <location>
        <begin position="11"/>
        <end position="127"/>
    </location>
</feature>
<dbReference type="PROSITE" id="PS50110">
    <property type="entry name" value="RESPONSE_REGULATORY"/>
    <property type="match status" value="1"/>
</dbReference>
<reference evidence="10 11" key="1">
    <citation type="journal article" date="2010" name="Stand. Genomic Sci.">
        <title>Complete genome sequence of Haliangium ochraceum type strain (SMP-2).</title>
        <authorList>
            <consortium name="US DOE Joint Genome Institute (JGI-PGF)"/>
            <person name="Ivanova N."/>
            <person name="Daum C."/>
            <person name="Lang E."/>
            <person name="Abt B."/>
            <person name="Kopitz M."/>
            <person name="Saunders E."/>
            <person name="Lapidus A."/>
            <person name="Lucas S."/>
            <person name="Glavina Del Rio T."/>
            <person name="Nolan M."/>
            <person name="Tice H."/>
            <person name="Copeland A."/>
            <person name="Cheng J.F."/>
            <person name="Chen F."/>
            <person name="Bruce D."/>
            <person name="Goodwin L."/>
            <person name="Pitluck S."/>
            <person name="Mavromatis K."/>
            <person name="Pati A."/>
            <person name="Mikhailova N."/>
            <person name="Chen A."/>
            <person name="Palaniappan K."/>
            <person name="Land M."/>
            <person name="Hauser L."/>
            <person name="Chang Y.J."/>
            <person name="Jeffries C.D."/>
            <person name="Detter J.C."/>
            <person name="Brettin T."/>
            <person name="Rohde M."/>
            <person name="Goker M."/>
            <person name="Bristow J."/>
            <person name="Markowitz V."/>
            <person name="Eisen J.A."/>
            <person name="Hugenholtz P."/>
            <person name="Kyrpides N.C."/>
            <person name="Klenk H.P."/>
        </authorList>
    </citation>
    <scope>NUCLEOTIDE SEQUENCE [LARGE SCALE GENOMIC DNA]</scope>
    <source>
        <strain evidence="11">DSM 14365 / CIP 107738 / JCM 11303 / AJ 13395 / SMP-2</strain>
    </source>
</reference>
<dbReference type="STRING" id="502025.Hoch_4952"/>
<evidence type="ECO:0000256" key="2">
    <source>
        <dbReference type="ARBA" id="ARBA00023012"/>
    </source>
</evidence>
<dbReference type="EMBL" id="CP001804">
    <property type="protein sequence ID" value="ACY17441.1"/>
    <property type="molecule type" value="Genomic_DNA"/>
</dbReference>
<dbReference type="Proteomes" id="UP000001880">
    <property type="component" value="Chromosome"/>
</dbReference>
<dbReference type="InterPro" id="IPR011006">
    <property type="entry name" value="CheY-like_superfamily"/>
</dbReference>
<keyword evidence="2" id="KW-0902">Two-component regulatory system</keyword>
<keyword evidence="4" id="KW-0238">DNA-binding</keyword>
<keyword evidence="7" id="KW-0175">Coiled coil</keyword>
<feature type="modified residue" description="4-aspartylphosphate" evidence="6">
    <location>
        <position position="60"/>
    </location>
</feature>
<proteinExistence type="predicted"/>
<dbReference type="SUPFAM" id="SSF52172">
    <property type="entry name" value="CheY-like"/>
    <property type="match status" value="1"/>
</dbReference>
<evidence type="ECO:0000256" key="6">
    <source>
        <dbReference type="PROSITE-ProRule" id="PRU00169"/>
    </source>
</evidence>
<protein>
    <submittedName>
        <fullName evidence="10">Response regulator receiver protein</fullName>
    </submittedName>
</protein>
<evidence type="ECO:0000256" key="3">
    <source>
        <dbReference type="ARBA" id="ARBA00023015"/>
    </source>
</evidence>
<evidence type="ECO:0000256" key="7">
    <source>
        <dbReference type="SAM" id="Coils"/>
    </source>
</evidence>
<evidence type="ECO:0000313" key="11">
    <source>
        <dbReference type="Proteomes" id="UP000001880"/>
    </source>
</evidence>
<dbReference type="PANTHER" id="PTHR48111:SF1">
    <property type="entry name" value="TWO-COMPONENT RESPONSE REGULATOR ORR33"/>
    <property type="match status" value="1"/>
</dbReference>
<dbReference type="InterPro" id="IPR001789">
    <property type="entry name" value="Sig_transdc_resp-reg_receiver"/>
</dbReference>
<dbReference type="InterPro" id="IPR039420">
    <property type="entry name" value="WalR-like"/>
</dbReference>
<dbReference type="KEGG" id="hoh:Hoch_4952"/>
<dbReference type="GO" id="GO:0005829">
    <property type="term" value="C:cytosol"/>
    <property type="evidence" value="ECO:0007669"/>
    <property type="project" value="TreeGrafter"/>
</dbReference>
<dbReference type="PANTHER" id="PTHR48111">
    <property type="entry name" value="REGULATOR OF RPOS"/>
    <property type="match status" value="1"/>
</dbReference>
<dbReference type="GO" id="GO:0006355">
    <property type="term" value="P:regulation of DNA-templated transcription"/>
    <property type="evidence" value="ECO:0007669"/>
    <property type="project" value="TreeGrafter"/>
</dbReference>